<dbReference type="GO" id="GO:0005524">
    <property type="term" value="F:ATP binding"/>
    <property type="evidence" value="ECO:0007669"/>
    <property type="project" value="UniProtKB-UniRule"/>
</dbReference>
<dbReference type="InterPro" id="IPR000719">
    <property type="entry name" value="Prot_kinase_dom"/>
</dbReference>
<dbReference type="PROSITE" id="PS00108">
    <property type="entry name" value="PROTEIN_KINASE_ST"/>
    <property type="match status" value="1"/>
</dbReference>
<feature type="compositionally biased region" description="Basic residues" evidence="17">
    <location>
        <begin position="410"/>
        <end position="422"/>
    </location>
</feature>
<dbReference type="OrthoDB" id="28397at2759"/>
<dbReference type="RefSeq" id="XP_025415992.1">
    <property type="nucleotide sequence ID" value="XM_025560207.1"/>
</dbReference>
<dbReference type="AlphaFoldDB" id="A0A2S2QY09"/>
<dbReference type="PANTHER" id="PTHR24056">
    <property type="entry name" value="CELL DIVISION PROTEIN KINASE"/>
    <property type="match status" value="1"/>
</dbReference>
<comment type="subcellular location">
    <subcellularLocation>
        <location evidence="1">Nucleus</location>
    </subcellularLocation>
</comment>
<evidence type="ECO:0000256" key="17">
    <source>
        <dbReference type="SAM" id="MobiDB-lite"/>
    </source>
</evidence>
<keyword evidence="6" id="KW-0808">Transferase</keyword>
<feature type="compositionally biased region" description="Basic and acidic residues" evidence="17">
    <location>
        <begin position="336"/>
        <end position="347"/>
    </location>
</feature>
<feature type="compositionally biased region" description="Polar residues" evidence="17">
    <location>
        <begin position="424"/>
        <end position="439"/>
    </location>
</feature>
<organism evidence="19">
    <name type="scientific">Sipha flava</name>
    <name type="common">yellow sugarcane aphid</name>
    <dbReference type="NCBI Taxonomy" id="143950"/>
    <lineage>
        <taxon>Eukaryota</taxon>
        <taxon>Metazoa</taxon>
        <taxon>Ecdysozoa</taxon>
        <taxon>Arthropoda</taxon>
        <taxon>Hexapoda</taxon>
        <taxon>Insecta</taxon>
        <taxon>Pterygota</taxon>
        <taxon>Neoptera</taxon>
        <taxon>Paraneoptera</taxon>
        <taxon>Hemiptera</taxon>
        <taxon>Sternorrhyncha</taxon>
        <taxon>Aphidomorpha</taxon>
        <taxon>Aphidoidea</taxon>
        <taxon>Aphididae</taxon>
        <taxon>Sipha</taxon>
    </lineage>
</organism>
<feature type="compositionally biased region" description="Low complexity" evidence="17">
    <location>
        <begin position="1135"/>
        <end position="1150"/>
    </location>
</feature>
<feature type="region of interest" description="Disordered" evidence="17">
    <location>
        <begin position="1094"/>
        <end position="1150"/>
    </location>
</feature>
<feature type="region of interest" description="Disordered" evidence="17">
    <location>
        <begin position="655"/>
        <end position="688"/>
    </location>
</feature>
<dbReference type="EMBL" id="GGMS01013350">
    <property type="protein sequence ID" value="MBY82553.1"/>
    <property type="molecule type" value="Transcribed_RNA"/>
</dbReference>
<feature type="region of interest" description="Disordered" evidence="17">
    <location>
        <begin position="227"/>
        <end position="246"/>
    </location>
</feature>
<evidence type="ECO:0000256" key="15">
    <source>
        <dbReference type="ARBA" id="ARBA00049280"/>
    </source>
</evidence>
<dbReference type="RefSeq" id="XP_025415276.1">
    <property type="nucleotide sequence ID" value="XM_025559491.1"/>
</dbReference>
<dbReference type="GO" id="GO:0030332">
    <property type="term" value="F:cyclin binding"/>
    <property type="evidence" value="ECO:0007669"/>
    <property type="project" value="TreeGrafter"/>
</dbReference>
<dbReference type="FunFam" id="3.30.200.20:FF:000074">
    <property type="entry name" value="cyclin-dependent kinase 12 isoform X2"/>
    <property type="match status" value="1"/>
</dbReference>
<dbReference type="PROSITE" id="PS50011">
    <property type="entry name" value="PROTEIN_KINASE_DOM"/>
    <property type="match status" value="1"/>
</dbReference>
<accession>A0A2S2QY09</accession>
<evidence type="ECO:0000259" key="18">
    <source>
        <dbReference type="PROSITE" id="PS50011"/>
    </source>
</evidence>
<dbReference type="Gene3D" id="3.30.200.20">
    <property type="entry name" value="Phosphorylase Kinase, domain 1"/>
    <property type="match status" value="1"/>
</dbReference>
<dbReference type="Proteomes" id="UP000694846">
    <property type="component" value="Unplaced"/>
</dbReference>
<keyword evidence="10" id="KW-0539">Nucleus</keyword>
<comment type="catalytic activity">
    <reaction evidence="15">
        <text>[DNA-directed RNA polymerase] + ATP = phospho-[DNA-directed RNA polymerase] + ADP + H(+)</text>
        <dbReference type="Rhea" id="RHEA:10216"/>
        <dbReference type="Rhea" id="RHEA-COMP:11321"/>
        <dbReference type="Rhea" id="RHEA-COMP:11322"/>
        <dbReference type="ChEBI" id="CHEBI:15378"/>
        <dbReference type="ChEBI" id="CHEBI:30616"/>
        <dbReference type="ChEBI" id="CHEBI:43176"/>
        <dbReference type="ChEBI" id="CHEBI:68546"/>
        <dbReference type="ChEBI" id="CHEBI:456216"/>
        <dbReference type="EC" id="2.7.11.23"/>
    </reaction>
</comment>
<evidence type="ECO:0000256" key="12">
    <source>
        <dbReference type="ARBA" id="ARBA00041920"/>
    </source>
</evidence>
<dbReference type="SUPFAM" id="SSF56112">
    <property type="entry name" value="Protein kinase-like (PK-like)"/>
    <property type="match status" value="1"/>
</dbReference>
<name>A0A2S2QY09_9HEMI</name>
<keyword evidence="20" id="KW-1185">Reference proteome</keyword>
<comment type="similarity">
    <text evidence="2">Belongs to the protein kinase superfamily. CMGC Ser/Thr protein kinase family. CDC2/CDKX subfamily.</text>
</comment>
<gene>
    <name evidence="19" type="primary">Cdk12_0</name>
    <name evidence="21 22" type="synonym">LOC112686727</name>
    <name evidence="19" type="ORF">g.51523</name>
</gene>
<keyword evidence="7 16" id="KW-0547">Nucleotide-binding</keyword>
<feature type="compositionally biased region" description="Basic and acidic residues" evidence="17">
    <location>
        <begin position="441"/>
        <end position="452"/>
    </location>
</feature>
<feature type="compositionally biased region" description="Basic residues" evidence="17">
    <location>
        <begin position="140"/>
        <end position="164"/>
    </location>
</feature>
<evidence type="ECO:0000256" key="6">
    <source>
        <dbReference type="ARBA" id="ARBA00022679"/>
    </source>
</evidence>
<feature type="region of interest" description="Disordered" evidence="17">
    <location>
        <begin position="140"/>
        <end position="165"/>
    </location>
</feature>
<evidence type="ECO:0000256" key="5">
    <source>
        <dbReference type="ARBA" id="ARBA00022527"/>
    </source>
</evidence>
<dbReference type="GO" id="GO:0004693">
    <property type="term" value="F:cyclin-dependent protein serine/threonine kinase activity"/>
    <property type="evidence" value="ECO:0007669"/>
    <property type="project" value="UniProtKB-EC"/>
</dbReference>
<keyword evidence="9 16" id="KW-0067">ATP-binding</keyword>
<evidence type="ECO:0000256" key="4">
    <source>
        <dbReference type="ARBA" id="ARBA00012425"/>
    </source>
</evidence>
<feature type="region of interest" description="Disordered" evidence="17">
    <location>
        <begin position="297"/>
        <end position="477"/>
    </location>
</feature>
<dbReference type="GO" id="GO:0008024">
    <property type="term" value="C:cyclin/CDK positive transcription elongation factor complex"/>
    <property type="evidence" value="ECO:0007669"/>
    <property type="project" value="TreeGrafter"/>
</dbReference>
<evidence type="ECO:0000256" key="9">
    <source>
        <dbReference type="ARBA" id="ARBA00022840"/>
    </source>
</evidence>
<dbReference type="SMART" id="SM00220">
    <property type="entry name" value="S_TKc"/>
    <property type="match status" value="1"/>
</dbReference>
<dbReference type="CDD" id="cd07864">
    <property type="entry name" value="STKc_CDK12"/>
    <property type="match status" value="1"/>
</dbReference>
<dbReference type="PANTHER" id="PTHR24056:SF546">
    <property type="entry name" value="CYCLIN-DEPENDENT KINASE 12"/>
    <property type="match status" value="1"/>
</dbReference>
<dbReference type="FunFam" id="1.10.510.10:FF:000102">
    <property type="entry name" value="cyclin-dependent kinase 12 isoform X1"/>
    <property type="match status" value="1"/>
</dbReference>
<sequence>MLPAVDRKCNTSIKEKTFRKIKEKKKHKIKHKTYKKHCAHTSNRNLVQYSDVSSEELSSPEAGEIHSDFDEKHGIFRLNHNKIITNNIRITRVTSPQNLLVDCSPLSNHWDLDSILEDSPMSTNLSLNNCIDMTEVAHLKSKKSKKLNKKPKSPGSKRRKKKKDLKINILPDCDNSYNKYSKQSNLELSKHNGDFNESINKKKTVEESHTPPLTKPAQIRISKVEVTHKEEEKHSKHLKKEDKSWTKSPPLLNIAIRKEYSRTPEPADSRYNYCSRSVLKLNSRDSKKRMDEYDRYDTDGLKSSRTREKYERSRVRRNKSDKERSPVHSHRLSRSPIRDRRQYEHVRRTSKGYSRSRSRSHSHSHSPHLPRHDHVYHSPKRGQKSPPRTTSKTSKHTSHVSRVVSPHNPRSSKKSSHTRPKYSRSPSKNIHNHSRSSSPVKDARANKKHSDSDSPEGYSSVSKKKKETKSPAKQFNPKVKLSETSLFAELVKDRQMRELAMKCLTQVNTKTINENEVVEIHDDSDNEQNNTNIKDSNIKDSNLKLLNNICDDIDSCRTVETYNKRTQNSVSEFETSNIKSVTSSILDLAPTISVENQSPSVSKEEFLINGVDNFLEPIPTLTSIITSPDKKMPEVIENKDSISKMPLPMPPVYPIHDELSPDSEYKSSRKSIKDLPLPPGSVSDSVNTDDKKLSLAEIVMHPLPDFQQNAIKRSIMLGLGSGFQQSFSFTSNTERLTRPTDPNIKIKRPRVIHRRRGAKSAAASPIDWGEQCVDMFEVINQIGEGTYGQVYKAKDKTTGTFVALKKVRLENEKEGFPITAVREIKILRQLNHKNIVNLREIVTDKQDALDFKKDRGSFYLVFEYMDHDLMGLLESGMVDFNEMHNASIMRQLLEGLNYCHRRNFLHRDIKCSNILMNNKGEVKLADFGLARLYNAQDRQRPYTNKVITLWYRPPELLLGEERYGTSIDVWSCGCILGELFLKKPLFQANEEMMQLETISRLCGSPTPAVWPTVINLPFWHSLKAKKVHRRRIREEFTFMNDSALDLLDHMLELDPSKRITADKALKCNWLKNVQPDKMDVTALPTWQDCHELWSKKRKRDQRRENQPRTNETGEPLIAMGYPTDLQNNSVDGVRSNNETNTNEAESDTATAHNSLMKSDNNFEKSSHNIEIDEVSSTTVDIIDDMNLTPPINQFNPCLNTFLPKTGRF</sequence>
<keyword evidence="5" id="KW-0723">Serine/threonine-protein kinase</keyword>
<evidence type="ECO:0000256" key="7">
    <source>
        <dbReference type="ARBA" id="ARBA00022741"/>
    </source>
</evidence>
<dbReference type="EC" id="2.7.11.22" evidence="4"/>
<evidence type="ECO:0000256" key="14">
    <source>
        <dbReference type="ARBA" id="ARBA00048367"/>
    </source>
</evidence>
<reference evidence="21 22" key="2">
    <citation type="submission" date="2025-04" db="UniProtKB">
        <authorList>
            <consortium name="RefSeq"/>
        </authorList>
    </citation>
    <scope>IDENTIFICATION</scope>
    <source>
        <tissue evidence="21 22">Whole body</tissue>
    </source>
</reference>
<evidence type="ECO:0000313" key="19">
    <source>
        <dbReference type="EMBL" id="MBY82553.1"/>
    </source>
</evidence>
<evidence type="ECO:0000256" key="10">
    <source>
        <dbReference type="ARBA" id="ARBA00023242"/>
    </source>
</evidence>
<feature type="compositionally biased region" description="Basic and acidic residues" evidence="17">
    <location>
        <begin position="655"/>
        <end position="673"/>
    </location>
</feature>
<feature type="compositionally biased region" description="Basic and acidic residues" evidence="17">
    <location>
        <begin position="297"/>
        <end position="326"/>
    </location>
</feature>
<proteinExistence type="inferred from homology"/>
<protein>
    <recommendedName>
        <fullName evidence="11">Cyclin-dependent kinase 12</fullName>
        <ecNumber evidence="4">2.7.11.22</ecNumber>
        <ecNumber evidence="3">2.7.11.23</ecNumber>
    </recommendedName>
    <alternativeName>
        <fullName evidence="12">Cell division protein kinase 12</fullName>
    </alternativeName>
</protein>
<feature type="compositionally biased region" description="Basic and acidic residues" evidence="17">
    <location>
        <begin position="227"/>
        <end position="245"/>
    </location>
</feature>
<evidence type="ECO:0000313" key="20">
    <source>
        <dbReference type="Proteomes" id="UP000694846"/>
    </source>
</evidence>
<comment type="catalytic activity">
    <reaction evidence="14">
        <text>L-seryl-[protein] + ATP = O-phospho-L-seryl-[protein] + ADP + H(+)</text>
        <dbReference type="Rhea" id="RHEA:17989"/>
        <dbReference type="Rhea" id="RHEA-COMP:9863"/>
        <dbReference type="Rhea" id="RHEA-COMP:11604"/>
        <dbReference type="ChEBI" id="CHEBI:15378"/>
        <dbReference type="ChEBI" id="CHEBI:29999"/>
        <dbReference type="ChEBI" id="CHEBI:30616"/>
        <dbReference type="ChEBI" id="CHEBI:83421"/>
        <dbReference type="ChEBI" id="CHEBI:456216"/>
        <dbReference type="EC" id="2.7.11.22"/>
    </reaction>
</comment>
<evidence type="ECO:0000313" key="21">
    <source>
        <dbReference type="RefSeq" id="XP_025415276.1"/>
    </source>
</evidence>
<dbReference type="InterPro" id="IPR050108">
    <property type="entry name" value="CDK"/>
</dbReference>
<evidence type="ECO:0000256" key="13">
    <source>
        <dbReference type="ARBA" id="ARBA00047811"/>
    </source>
</evidence>
<evidence type="ECO:0000256" key="16">
    <source>
        <dbReference type="PROSITE-ProRule" id="PRU10141"/>
    </source>
</evidence>
<dbReference type="Gene3D" id="1.10.510.10">
    <property type="entry name" value="Transferase(Phosphotransferase) domain 1"/>
    <property type="match status" value="1"/>
</dbReference>
<feature type="binding site" evidence="16">
    <location>
        <position position="805"/>
    </location>
    <ligand>
        <name>ATP</name>
        <dbReference type="ChEBI" id="CHEBI:30616"/>
    </ligand>
</feature>
<dbReference type="GO" id="GO:0032968">
    <property type="term" value="P:positive regulation of transcription elongation by RNA polymerase II"/>
    <property type="evidence" value="ECO:0007669"/>
    <property type="project" value="TreeGrafter"/>
</dbReference>
<comment type="catalytic activity">
    <reaction evidence="13">
        <text>L-threonyl-[protein] + ATP = O-phospho-L-threonyl-[protein] + ADP + H(+)</text>
        <dbReference type="Rhea" id="RHEA:46608"/>
        <dbReference type="Rhea" id="RHEA-COMP:11060"/>
        <dbReference type="Rhea" id="RHEA-COMP:11605"/>
        <dbReference type="ChEBI" id="CHEBI:15378"/>
        <dbReference type="ChEBI" id="CHEBI:30013"/>
        <dbReference type="ChEBI" id="CHEBI:30616"/>
        <dbReference type="ChEBI" id="CHEBI:61977"/>
        <dbReference type="ChEBI" id="CHEBI:456216"/>
        <dbReference type="EC" id="2.7.11.22"/>
    </reaction>
</comment>
<dbReference type="InterPro" id="IPR008271">
    <property type="entry name" value="Ser/Thr_kinase_AS"/>
</dbReference>
<evidence type="ECO:0000256" key="2">
    <source>
        <dbReference type="ARBA" id="ARBA00006485"/>
    </source>
</evidence>
<reference evidence="19" key="1">
    <citation type="submission" date="2018-04" db="EMBL/GenBank/DDBJ databases">
        <title>Transcriptome assembly of Sipha flava.</title>
        <authorList>
            <person name="Scully E.D."/>
            <person name="Geib S.M."/>
            <person name="Palmer N.A."/>
            <person name="Koch K."/>
            <person name="Bradshaw J."/>
            <person name="Heng-Moss T."/>
            <person name="Sarath G."/>
        </authorList>
    </citation>
    <scope>NUCLEOTIDE SEQUENCE</scope>
</reference>
<dbReference type="EC" id="2.7.11.23" evidence="3"/>
<evidence type="ECO:0000256" key="3">
    <source>
        <dbReference type="ARBA" id="ARBA00012409"/>
    </source>
</evidence>
<dbReference type="Pfam" id="PF00069">
    <property type="entry name" value="Pkinase"/>
    <property type="match status" value="1"/>
</dbReference>
<evidence type="ECO:0000256" key="8">
    <source>
        <dbReference type="ARBA" id="ARBA00022777"/>
    </source>
</evidence>
<evidence type="ECO:0000256" key="11">
    <source>
        <dbReference type="ARBA" id="ARBA00040213"/>
    </source>
</evidence>
<evidence type="ECO:0000256" key="1">
    <source>
        <dbReference type="ARBA" id="ARBA00004123"/>
    </source>
</evidence>
<feature type="compositionally biased region" description="Basic residues" evidence="17">
    <location>
        <begin position="348"/>
        <end position="369"/>
    </location>
</feature>
<dbReference type="GO" id="GO:0008353">
    <property type="term" value="F:RNA polymerase II CTD heptapeptide repeat kinase activity"/>
    <property type="evidence" value="ECO:0007669"/>
    <property type="project" value="UniProtKB-EC"/>
</dbReference>
<feature type="domain" description="Protein kinase" evidence="18">
    <location>
        <begin position="776"/>
        <end position="1070"/>
    </location>
</feature>
<dbReference type="InterPro" id="IPR011009">
    <property type="entry name" value="Kinase-like_dom_sf"/>
</dbReference>
<keyword evidence="8 19" id="KW-0418">Kinase</keyword>
<dbReference type="PROSITE" id="PS00107">
    <property type="entry name" value="PROTEIN_KINASE_ATP"/>
    <property type="match status" value="1"/>
</dbReference>
<dbReference type="InterPro" id="IPR017441">
    <property type="entry name" value="Protein_kinase_ATP_BS"/>
</dbReference>
<evidence type="ECO:0000313" key="22">
    <source>
        <dbReference type="RefSeq" id="XP_025415992.1"/>
    </source>
</evidence>